<name>A0A4S2H4C9_9PROT</name>
<dbReference type="Proteomes" id="UP000308054">
    <property type="component" value="Unassembled WGS sequence"/>
</dbReference>
<comment type="caution">
    <text evidence="2">The sequence shown here is derived from an EMBL/GenBank/DDBJ whole genome shotgun (WGS) entry which is preliminary data.</text>
</comment>
<evidence type="ECO:0000256" key="1">
    <source>
        <dbReference type="SAM" id="SignalP"/>
    </source>
</evidence>
<dbReference type="AlphaFoldDB" id="A0A4S2H4C9"/>
<evidence type="ECO:0000313" key="2">
    <source>
        <dbReference type="EMBL" id="TGY90142.1"/>
    </source>
</evidence>
<reference evidence="2 3" key="1">
    <citation type="journal article" date="2017" name="Int. J. Syst. Evol. Microbiol.">
        <title>Marinicauda algicola sp. nov., isolated from a marine red alga Rhodosorus marinus.</title>
        <authorList>
            <person name="Jeong S.E."/>
            <person name="Jeon S.H."/>
            <person name="Chun B.H."/>
            <person name="Kim D.W."/>
            <person name="Jeon C.O."/>
        </authorList>
    </citation>
    <scope>NUCLEOTIDE SEQUENCE [LARGE SCALE GENOMIC DNA]</scope>
    <source>
        <strain evidence="2 3">JCM 31718</strain>
    </source>
</reference>
<evidence type="ECO:0008006" key="4">
    <source>
        <dbReference type="Google" id="ProtNLM"/>
    </source>
</evidence>
<gene>
    <name evidence="2" type="ORF">E5163_03165</name>
</gene>
<feature type="signal peptide" evidence="1">
    <location>
        <begin position="1"/>
        <end position="26"/>
    </location>
</feature>
<evidence type="ECO:0000313" key="3">
    <source>
        <dbReference type="Proteomes" id="UP000308054"/>
    </source>
</evidence>
<protein>
    <recommendedName>
        <fullName evidence="4">Secreted protein</fullName>
    </recommendedName>
</protein>
<dbReference type="RefSeq" id="WP_135994640.1">
    <property type="nucleotide sequence ID" value="NZ_SRXW01000001.1"/>
</dbReference>
<proteinExistence type="predicted"/>
<dbReference type="EMBL" id="SRXW01000001">
    <property type="protein sequence ID" value="TGY90142.1"/>
    <property type="molecule type" value="Genomic_DNA"/>
</dbReference>
<keyword evidence="1" id="KW-0732">Signal</keyword>
<sequence length="185" mass="19689">MTMKFTMPVLCVAGLVLAMSPGSVHSETRQPQPSAERGTTLAYKHRDPVTAVSTIGCEGGDGERCDPYRGDTACSQARPLICFNDMEVPAPRSLPPGGENTIWLGGVIATTPEVTGNAFATAQDAHGYCEQQFGPGWQALSIESGRAVNFRAYGFFGDDEQRAWVDVSGGATCWVPVDDGETTPE</sequence>
<dbReference type="OrthoDB" id="583296at2"/>
<keyword evidence="3" id="KW-1185">Reference proteome</keyword>
<feature type="chain" id="PRO_5020796584" description="Secreted protein" evidence="1">
    <location>
        <begin position="27"/>
        <end position="185"/>
    </location>
</feature>
<accession>A0A4S2H4C9</accession>
<organism evidence="2 3">
    <name type="scientific">Marinicauda algicola</name>
    <dbReference type="NCBI Taxonomy" id="2029849"/>
    <lineage>
        <taxon>Bacteria</taxon>
        <taxon>Pseudomonadati</taxon>
        <taxon>Pseudomonadota</taxon>
        <taxon>Alphaproteobacteria</taxon>
        <taxon>Maricaulales</taxon>
        <taxon>Maricaulaceae</taxon>
        <taxon>Marinicauda</taxon>
    </lineage>
</organism>